<comment type="subcellular location">
    <subcellularLocation>
        <location evidence="1">Cytoplasm</location>
    </subcellularLocation>
    <subcellularLocation>
        <location evidence="2">Late endosome</location>
    </subcellularLocation>
</comment>
<dbReference type="InterPro" id="IPR014770">
    <property type="entry name" value="Munc13_1"/>
</dbReference>
<dbReference type="InterPro" id="IPR052095">
    <property type="entry name" value="UNC-13_domain"/>
</dbReference>
<evidence type="ECO:0000256" key="1">
    <source>
        <dbReference type="ARBA" id="ARBA00004496"/>
    </source>
</evidence>
<protein>
    <submittedName>
        <fullName evidence="12">BAI1-associated protein 3 isoform X1</fullName>
    </submittedName>
</protein>
<evidence type="ECO:0000313" key="12">
    <source>
        <dbReference type="RefSeq" id="XP_013410997.1"/>
    </source>
</evidence>
<dbReference type="AlphaFoldDB" id="A0A1S3JKU5"/>
<feature type="domain" description="MHD1" evidence="9">
    <location>
        <begin position="528"/>
        <end position="651"/>
    </location>
</feature>
<dbReference type="OrthoDB" id="7976202at2759"/>
<feature type="region of interest" description="Disordered" evidence="7">
    <location>
        <begin position="100"/>
        <end position="120"/>
    </location>
</feature>
<dbReference type="GeneID" id="106174132"/>
<evidence type="ECO:0000259" key="8">
    <source>
        <dbReference type="PROSITE" id="PS50004"/>
    </source>
</evidence>
<evidence type="ECO:0000256" key="7">
    <source>
        <dbReference type="SAM" id="MobiDB-lite"/>
    </source>
</evidence>
<proteinExistence type="inferred from homology"/>
<reference evidence="12" key="1">
    <citation type="journal article" date="2015" name="Nat. Commun.">
        <title>The Lingula genome provides insights into brachiopod evolution and the origin of phosphate biomineralization.</title>
        <authorList>
            <person name="Luo Y.J."/>
            <person name="Takeuchi T."/>
            <person name="Koyanagi R."/>
            <person name="Yamada L."/>
            <person name="Kanda M."/>
            <person name="Khalturina M."/>
            <person name="Fujie M."/>
            <person name="Yamasaki S.I."/>
            <person name="Endo K."/>
            <person name="Satoh N."/>
        </authorList>
    </citation>
    <scope>NUCLEOTIDE SEQUENCE</scope>
</reference>
<gene>
    <name evidence="12" type="primary">LOC106174132</name>
</gene>
<dbReference type="STRING" id="7574.A0A1S3JKU5"/>
<dbReference type="PROSITE" id="PS50004">
    <property type="entry name" value="C2"/>
    <property type="match status" value="2"/>
</dbReference>
<dbReference type="RefSeq" id="XP_013410997.1">
    <property type="nucleotide sequence ID" value="XM_013555543.2"/>
</dbReference>
<dbReference type="KEGG" id="lak:106174132"/>
<dbReference type="Gene3D" id="1.10.357.50">
    <property type="match status" value="1"/>
</dbReference>
<dbReference type="GO" id="GO:0005770">
    <property type="term" value="C:late endosome"/>
    <property type="evidence" value="ECO:0007669"/>
    <property type="project" value="UniProtKB-SubCell"/>
</dbReference>
<dbReference type="InParanoid" id="A0A1S3JKU5"/>
<dbReference type="PANTHER" id="PTHR45999:SF4">
    <property type="entry name" value="UNC-13-4A, ISOFORM B"/>
    <property type="match status" value="1"/>
</dbReference>
<feature type="domain" description="MHD2" evidence="10">
    <location>
        <begin position="777"/>
        <end position="880"/>
    </location>
</feature>
<evidence type="ECO:0000256" key="4">
    <source>
        <dbReference type="ARBA" id="ARBA00022483"/>
    </source>
</evidence>
<keyword evidence="5" id="KW-0963">Cytoplasm</keyword>
<evidence type="ECO:0000313" key="11">
    <source>
        <dbReference type="Proteomes" id="UP000085678"/>
    </source>
</evidence>
<dbReference type="Pfam" id="PF00168">
    <property type="entry name" value="C2"/>
    <property type="match status" value="2"/>
</dbReference>
<keyword evidence="11" id="KW-1185">Reference proteome</keyword>
<evidence type="ECO:0000256" key="3">
    <source>
        <dbReference type="ARBA" id="ARBA00005823"/>
    </source>
</evidence>
<evidence type="ECO:0000256" key="5">
    <source>
        <dbReference type="ARBA" id="ARBA00022490"/>
    </source>
</evidence>
<dbReference type="InterPro" id="IPR000008">
    <property type="entry name" value="C2_dom"/>
</dbReference>
<dbReference type="Proteomes" id="UP000085678">
    <property type="component" value="Unplaced"/>
</dbReference>
<evidence type="ECO:0000259" key="9">
    <source>
        <dbReference type="PROSITE" id="PS51258"/>
    </source>
</evidence>
<feature type="domain" description="C2" evidence="8">
    <location>
        <begin position="37"/>
        <end position="224"/>
    </location>
</feature>
<dbReference type="InterPro" id="IPR014772">
    <property type="entry name" value="Munc13_dom-2"/>
</dbReference>
<reference evidence="12" key="2">
    <citation type="submission" date="2025-08" db="UniProtKB">
        <authorList>
            <consortium name="RefSeq"/>
        </authorList>
    </citation>
    <scope>IDENTIFICATION</scope>
</reference>
<organism evidence="11 12">
    <name type="scientific">Lingula anatina</name>
    <name type="common">Brachiopod</name>
    <name type="synonym">Lingula unguis</name>
    <dbReference type="NCBI Taxonomy" id="7574"/>
    <lineage>
        <taxon>Eukaryota</taxon>
        <taxon>Metazoa</taxon>
        <taxon>Spiralia</taxon>
        <taxon>Lophotrochozoa</taxon>
        <taxon>Brachiopoda</taxon>
        <taxon>Linguliformea</taxon>
        <taxon>Lingulata</taxon>
        <taxon>Lingulida</taxon>
        <taxon>Linguloidea</taxon>
        <taxon>Lingulidae</taxon>
        <taxon>Lingula</taxon>
    </lineage>
</organism>
<evidence type="ECO:0000256" key="2">
    <source>
        <dbReference type="ARBA" id="ARBA00004603"/>
    </source>
</evidence>
<dbReference type="SMART" id="SM00239">
    <property type="entry name" value="C2"/>
    <property type="match status" value="2"/>
</dbReference>
<comment type="similarity">
    <text evidence="3">Belongs to the unc-13 family.</text>
</comment>
<dbReference type="SUPFAM" id="SSF49562">
    <property type="entry name" value="C2 domain (Calcium/lipid-binding domain, CaLB)"/>
    <property type="match status" value="2"/>
</dbReference>
<keyword evidence="6" id="KW-0967">Endosome</keyword>
<dbReference type="InterPro" id="IPR035892">
    <property type="entry name" value="C2_domain_sf"/>
</dbReference>
<dbReference type="PROSITE" id="PS51259">
    <property type="entry name" value="MHD2"/>
    <property type="match status" value="1"/>
</dbReference>
<accession>A0A1S3JKU5</accession>
<dbReference type="Gene3D" id="2.60.40.150">
    <property type="entry name" value="C2 domain"/>
    <property type="match status" value="2"/>
</dbReference>
<evidence type="ECO:0000259" key="10">
    <source>
        <dbReference type="PROSITE" id="PS51259"/>
    </source>
</evidence>
<sequence length="1106" mass="126068">MSVRRKRTLWGSMKYKFSRSFHGRSTEKDKALKVPSSHGSSLDSMEEHGKRKATVANVHVVIVEATNLKMVDKKGSNDPYCVLGLVQQGSSNLDIDKEQWAQGSPKNSPLPSRKLKQRQPSLECSDAYKTQTIKGTLSPRWNEEFILPVHNLPKEELHVYLWNHDGGCRCCSSEAPCHKKPSGFKNFLKAIKHNLENSHHFDDLMGMVAVPLKDLSTTPIDRWFDMKKHGNSQNNQHGRLRLQLNLIPTQREDDQCSLEDYYEVVEKMYNHAAEYKNEEDIVELSAATKKILEKFADRNNISRMTQCLIELVLFLEWTASSEKPSFTDRQISGAMISMEQALIQLRPLGAVCTETELSMFLRACQSYTQHYLYSLAQLPQVFPPDTAHFEQLAAQLSLILRLIHLKIDSSGSAFAPLKDRIHAQIQSDVNTWIEAKADEIRSDQIDSVIPETAGLVELIDEACILSTPTTAHKEFFLSMGIDYFKHVSLAMDRIFSCKAQALMLQMNKYLFRYQKFPDNVNRASKISLKLYLHLKKLHESVKSNCSSRDLFKMSLRDYTEWFKDAVIFWLQTFKIECDKRIEKSLEIDRDFVPVTSLVKYSNSSVDVLSCFAKITAEWNQICFGDADSFVMGVTKITDTICDGARRYADKISCILERNGYYDKDREAFDITDQLCITLNNIEHVRQYLKELPALLRWTEVVEAVSLKHESDSIGRKTERTLHRLRKTASSDLLMKSDQLLQKIAERMSSDIRRHIAVFTNVPTTETDKKGKEKPHSGHATDSLLLYIDSNLQTLYERLLSSVYPHIMAAIWKVIVRCIDEDLLNGQHPDYYTQIQKYVDILHSYFTQNGMQYVDIDGCYGNLRDRLQLNSCSTEEIILQHFQSLADDVSTPVFESYGQVAMKVGYMEETHGVVTLFVKVISCTNLPGLDRSGLSDPYVALDLQPRTLFPEVKTQKTRVVMANLNPVYNEIFVFHGIGKDMMSKPGACLQMTIMDFDCLVADDFAGEVLVSLSSINPMAFNEHVEDQPVIIRSLLRPTGHCQELKVMEARVSWDDAAKTFLAERHNVIYNQPERTDQKDVMVTVTGSPSLSTLTSNLLSFFGGSSKN</sequence>
<feature type="domain" description="C2" evidence="8">
    <location>
        <begin position="895"/>
        <end position="1024"/>
    </location>
</feature>
<keyword evidence="4" id="KW-0268">Exocytosis</keyword>
<feature type="compositionally biased region" description="Polar residues" evidence="7">
    <location>
        <begin position="101"/>
        <end position="110"/>
    </location>
</feature>
<dbReference type="PANTHER" id="PTHR45999">
    <property type="entry name" value="UNC-13-4A, ISOFORM B"/>
    <property type="match status" value="1"/>
</dbReference>
<feature type="region of interest" description="Disordered" evidence="7">
    <location>
        <begin position="24"/>
        <end position="50"/>
    </location>
</feature>
<dbReference type="GO" id="GO:0006887">
    <property type="term" value="P:exocytosis"/>
    <property type="evidence" value="ECO:0007669"/>
    <property type="project" value="UniProtKB-KW"/>
</dbReference>
<evidence type="ECO:0000256" key="6">
    <source>
        <dbReference type="ARBA" id="ARBA00022753"/>
    </source>
</evidence>
<name>A0A1S3JKU5_LINAN</name>
<dbReference type="PROSITE" id="PS51258">
    <property type="entry name" value="MHD1"/>
    <property type="match status" value="1"/>
</dbReference>
<dbReference type="GO" id="GO:0099503">
    <property type="term" value="C:secretory vesicle"/>
    <property type="evidence" value="ECO:0007669"/>
    <property type="project" value="TreeGrafter"/>
</dbReference>